<dbReference type="RefSeq" id="WP_206725651.1">
    <property type="nucleotide sequence ID" value="NZ_CP071090.1"/>
</dbReference>
<feature type="domain" description="Amidohydrolase-related" evidence="1">
    <location>
        <begin position="331"/>
        <end position="606"/>
    </location>
</feature>
<proteinExistence type="predicted"/>
<evidence type="ECO:0000259" key="1">
    <source>
        <dbReference type="Pfam" id="PF04909"/>
    </source>
</evidence>
<sequence>METYIVKNGDSPDAIAAKFGFKEWKLIYEHPDNGGLRATRGANEVKADDRVIIPDMPEANIAAGGVANLIANSGKPIVLPPVHFDAHMHIMSGNCTPMPAIVQMMADKGFGWAVGTGTSRTKVNRLGWWIGQVPFGIAPTIGDLSHRNTLRIGQEAVRSNNSLVEDRIEVMADGMGGGQTYEIPAPLRSYATTKGHYDARDSFLGISIVLTMDMDYCHLAGYDGEPVYKTEESADGPKISYHWRTEPHSPGEVIAANDDEVRLHETWTRQVQYTDQAMAENPFRLMPMFHFEPRRYIKNGDKTGPFKKVVTASQAGAYVGFKMYSPQGYMPQERHAPVKDIMSWFFSECASKDIPIMTHCTPSGFYTHERRFYLENEPDKAIREDPKYWPSVEARLAADESIRKARERVKELEDSWQKHIPFKMKRARKDVEEALEEKEKLHNPGRMRYFYENYVHPEAWRPVLKANPKLRLCLAHFASDGSFWSWRKGLTVKTDGQKIPYDKSWLVSIIELCKEYENFYTDISYLDLMEDEKWKLLLEIFNKHPWMLKKVMFGTDWYMITAEPVEYADWYTRSIRGLEFIQKQLSTQVNLFTQLATVNPTRFYRLMDVAPKMKEGLKTLQDRQKAKGPVAELMKQQLEDNFTTLMRLKSPLEQIDKAGGLASGPLLFTGISKSK</sequence>
<reference evidence="2 3" key="1">
    <citation type="submission" date="2021-02" db="EMBL/GenBank/DDBJ databases">
        <title>De Novo genome assembly of isolated myxobacteria.</title>
        <authorList>
            <person name="Stevens D.C."/>
        </authorList>
    </citation>
    <scope>NUCLEOTIDE SEQUENCE [LARGE SCALE GENOMIC DNA]</scope>
    <source>
        <strain evidence="3">SCPEA02</strain>
    </source>
</reference>
<dbReference type="InterPro" id="IPR006680">
    <property type="entry name" value="Amidohydro-rel"/>
</dbReference>
<accession>A0ABX7P0H4</accession>
<organism evidence="2 3">
    <name type="scientific">Pyxidicoccus parkwayensis</name>
    <dbReference type="NCBI Taxonomy" id="2813578"/>
    <lineage>
        <taxon>Bacteria</taxon>
        <taxon>Pseudomonadati</taxon>
        <taxon>Myxococcota</taxon>
        <taxon>Myxococcia</taxon>
        <taxon>Myxococcales</taxon>
        <taxon>Cystobacterineae</taxon>
        <taxon>Myxococcaceae</taxon>
        <taxon>Pyxidicoccus</taxon>
    </lineage>
</organism>
<dbReference type="SUPFAM" id="SSF51556">
    <property type="entry name" value="Metallo-dependent hydrolases"/>
    <property type="match status" value="1"/>
</dbReference>
<dbReference type="InterPro" id="IPR032466">
    <property type="entry name" value="Metal_Hydrolase"/>
</dbReference>
<keyword evidence="3" id="KW-1185">Reference proteome</keyword>
<dbReference type="EMBL" id="CP071090">
    <property type="protein sequence ID" value="QSQ24084.1"/>
    <property type="molecule type" value="Genomic_DNA"/>
</dbReference>
<gene>
    <name evidence="2" type="ORF">JY651_03640</name>
</gene>
<dbReference type="Pfam" id="PF04909">
    <property type="entry name" value="Amidohydro_2"/>
    <property type="match status" value="1"/>
</dbReference>
<dbReference type="Gene3D" id="3.20.20.140">
    <property type="entry name" value="Metal-dependent hydrolases"/>
    <property type="match status" value="1"/>
</dbReference>
<dbReference type="Proteomes" id="UP000662747">
    <property type="component" value="Chromosome"/>
</dbReference>
<evidence type="ECO:0000313" key="2">
    <source>
        <dbReference type="EMBL" id="QSQ24084.1"/>
    </source>
</evidence>
<protein>
    <submittedName>
        <fullName evidence="2">Amidohydrolase family protein</fullName>
    </submittedName>
</protein>
<evidence type="ECO:0000313" key="3">
    <source>
        <dbReference type="Proteomes" id="UP000662747"/>
    </source>
</evidence>
<name>A0ABX7P0H4_9BACT</name>